<name>A0ABP3K9C7_9LACT</name>
<comment type="caution">
    <text evidence="1">The sequence shown here is derived from an EMBL/GenBank/DDBJ whole genome shotgun (WGS) entry which is preliminary data.</text>
</comment>
<organism evidence="1 2">
    <name type="scientific">Alkalibacterium indicireducens</name>
    <dbReference type="NCBI Taxonomy" id="398758"/>
    <lineage>
        <taxon>Bacteria</taxon>
        <taxon>Bacillati</taxon>
        <taxon>Bacillota</taxon>
        <taxon>Bacilli</taxon>
        <taxon>Lactobacillales</taxon>
        <taxon>Carnobacteriaceae</taxon>
        <taxon>Alkalibacterium</taxon>
    </lineage>
</organism>
<reference evidence="2" key="1">
    <citation type="journal article" date="2019" name="Int. J. Syst. Evol. Microbiol.">
        <title>The Global Catalogue of Microorganisms (GCM) 10K type strain sequencing project: providing services to taxonomists for standard genome sequencing and annotation.</title>
        <authorList>
            <consortium name="The Broad Institute Genomics Platform"/>
            <consortium name="The Broad Institute Genome Sequencing Center for Infectious Disease"/>
            <person name="Wu L."/>
            <person name="Ma J."/>
        </authorList>
    </citation>
    <scope>NUCLEOTIDE SEQUENCE [LARGE SCALE GENOMIC DNA]</scope>
    <source>
        <strain evidence="2">JCM 14232</strain>
    </source>
</reference>
<accession>A0ABP3K9C7</accession>
<dbReference type="Proteomes" id="UP001410648">
    <property type="component" value="Unassembled WGS sequence"/>
</dbReference>
<dbReference type="EMBL" id="BAAADA010000009">
    <property type="protein sequence ID" value="GAA0474140.1"/>
    <property type="molecule type" value="Genomic_DNA"/>
</dbReference>
<protein>
    <submittedName>
        <fullName evidence="1">Uncharacterized protein</fullName>
    </submittedName>
</protein>
<sequence length="271" mass="32177">MNKKVDLREGNERLNSNDFQLNIMSYSDSFPLTNIFNNEKQLLESFYSYMELSPIYKQFVESWEDLQEEVQFLNDTFGNEIKIQLNDFSKKMMKKNISTEFNHSDRITEFKQTIKLAKHLNNDKKNLFLLISPENHFDLRELEKLDQFLQAAPEQFIVITTHPFRGMSNIVFKEKVINHVVLENYRSTIQEWLPFIFDPDEFDVAKKWYIDVVDKSDENLLILSLSSVDKLTVFIYLFLLVHLTHIPYKVDYTGIPDEFIKFIDTITTGRV</sequence>
<evidence type="ECO:0000313" key="2">
    <source>
        <dbReference type="Proteomes" id="UP001410648"/>
    </source>
</evidence>
<keyword evidence="2" id="KW-1185">Reference proteome</keyword>
<gene>
    <name evidence="1" type="ORF">GCM10008936_01080</name>
</gene>
<evidence type="ECO:0000313" key="1">
    <source>
        <dbReference type="EMBL" id="GAA0474140.1"/>
    </source>
</evidence>
<proteinExistence type="predicted"/>